<gene>
    <name evidence="2" type="ORF">SAMN06265222_1011160</name>
</gene>
<accession>A0ABY1PUM6</accession>
<name>A0ABY1PUM6_9BACT</name>
<protein>
    <submittedName>
        <fullName evidence="2">Uncharacterized protein CbrC, UPF0167 family</fullName>
    </submittedName>
</protein>
<keyword evidence="3" id="KW-1185">Reference proteome</keyword>
<dbReference type="RefSeq" id="WP_430438286.1">
    <property type="nucleotide sequence ID" value="NZ_FXUG01000001.1"/>
</dbReference>
<dbReference type="Pfam" id="PF03691">
    <property type="entry name" value="UPF0167"/>
    <property type="match status" value="1"/>
</dbReference>
<organism evidence="2 3">
    <name type="scientific">Neorhodopirellula lusitana</name>
    <dbReference type="NCBI Taxonomy" id="445327"/>
    <lineage>
        <taxon>Bacteria</taxon>
        <taxon>Pseudomonadati</taxon>
        <taxon>Planctomycetota</taxon>
        <taxon>Planctomycetia</taxon>
        <taxon>Pirellulales</taxon>
        <taxon>Pirellulaceae</taxon>
        <taxon>Neorhodopirellula</taxon>
    </lineage>
</organism>
<dbReference type="InterPro" id="IPR005363">
    <property type="entry name" value="UPF0167"/>
</dbReference>
<evidence type="ECO:0000256" key="1">
    <source>
        <dbReference type="ARBA" id="ARBA00008525"/>
    </source>
</evidence>
<evidence type="ECO:0000313" key="2">
    <source>
        <dbReference type="EMBL" id="SMP44580.1"/>
    </source>
</evidence>
<comment type="similarity">
    <text evidence="1">Belongs to the UPF0167 family.</text>
</comment>
<proteinExistence type="inferred from homology"/>
<dbReference type="Proteomes" id="UP001158067">
    <property type="component" value="Unassembled WGS sequence"/>
</dbReference>
<reference evidence="2 3" key="1">
    <citation type="submission" date="2017-05" db="EMBL/GenBank/DDBJ databases">
        <authorList>
            <person name="Varghese N."/>
            <person name="Submissions S."/>
        </authorList>
    </citation>
    <scope>NUCLEOTIDE SEQUENCE [LARGE SCALE GENOMIC DNA]</scope>
    <source>
        <strain evidence="2 3">DSM 25457</strain>
    </source>
</reference>
<sequence>MGSLFRYISDAIATTARMGSCVLCNSESQLFPIECAIDTDEWTIESDYSENLCTECIRRTPLRRFLVRPGERIVQQFVNQQFPRGTLAPDERVGKMVSICDEYRRTPTFPLFLQGEDWPHCCGDFCEYLGFPESYERSIQLGREMQCWEGDFDELYGDITLEPESLHEVCIFRCLTCDARMFTWQCT</sequence>
<dbReference type="EMBL" id="FXUG01000001">
    <property type="protein sequence ID" value="SMP44580.1"/>
    <property type="molecule type" value="Genomic_DNA"/>
</dbReference>
<comment type="caution">
    <text evidence="2">The sequence shown here is derived from an EMBL/GenBank/DDBJ whole genome shotgun (WGS) entry which is preliminary data.</text>
</comment>
<evidence type="ECO:0000313" key="3">
    <source>
        <dbReference type="Proteomes" id="UP001158067"/>
    </source>
</evidence>